<comment type="caution">
    <text evidence="2">The sequence shown here is derived from an EMBL/GenBank/DDBJ whole genome shotgun (WGS) entry which is preliminary data.</text>
</comment>
<dbReference type="EMBL" id="QOZG01000005">
    <property type="protein sequence ID" value="RCS23211.1"/>
    <property type="molecule type" value="Genomic_DNA"/>
</dbReference>
<keyword evidence="3" id="KW-1185">Reference proteome</keyword>
<sequence length="330" mass="36566">MPPTATAVEIGLSAAIVAVAENDPLILCTPETSGSALDGLPFGPFDPLTHRTLETGLRAWVSEQARLKLGYVEQLYTFGDRGRYKTSPEDGAHVVSVGYLALTRAAMAEDGNPTAAQSGRWREWYGFLPWEDWRGGKPALIDEIILPALSRWAAEKGKPAQAEPRAQRLLPRLTRLRLAFGLDGVPWDEERVLERYELLYEAGLVEEASNDGNAPCPPLSASLGRAMAFDHRRILATAIARLRGKLKYRPVIFELMPPSFTLTALQETVEAISGRHLHKQNFRRLVESADLVEQTGATLTQTRGRPAALYRFRHEVLEERPAPGLRLGVR</sequence>
<reference evidence="2 3" key="1">
    <citation type="submission" date="2018-07" db="EMBL/GenBank/DDBJ databases">
        <title>The draft genome of Phyllobacterium salinisoli.</title>
        <authorList>
            <person name="Liu L."/>
            <person name="Li L."/>
            <person name="Zhang X."/>
            <person name="Liang L."/>
        </authorList>
    </citation>
    <scope>NUCLEOTIDE SEQUENCE [LARGE SCALE GENOMIC DNA]</scope>
    <source>
        <strain evidence="2 3">LLAN61</strain>
    </source>
</reference>
<protein>
    <submittedName>
        <fullName evidence="2">NAD regulator</fullName>
    </submittedName>
</protein>
<dbReference type="InterPro" id="IPR036390">
    <property type="entry name" value="WH_DNA-bd_sf"/>
</dbReference>
<dbReference type="InterPro" id="IPR054105">
    <property type="entry name" value="WHD_NrtR"/>
</dbReference>
<dbReference type="Proteomes" id="UP000253420">
    <property type="component" value="Unassembled WGS sequence"/>
</dbReference>
<organism evidence="2 3">
    <name type="scientific">Phyllobacterium salinisoli</name>
    <dbReference type="NCBI Taxonomy" id="1899321"/>
    <lineage>
        <taxon>Bacteria</taxon>
        <taxon>Pseudomonadati</taxon>
        <taxon>Pseudomonadota</taxon>
        <taxon>Alphaproteobacteria</taxon>
        <taxon>Hyphomicrobiales</taxon>
        <taxon>Phyllobacteriaceae</taxon>
        <taxon>Phyllobacterium</taxon>
    </lineage>
</organism>
<name>A0A368K1Y6_9HYPH</name>
<dbReference type="Gene3D" id="1.10.10.10">
    <property type="entry name" value="Winged helix-like DNA-binding domain superfamily/Winged helix DNA-binding domain"/>
    <property type="match status" value="1"/>
</dbReference>
<evidence type="ECO:0000313" key="3">
    <source>
        <dbReference type="Proteomes" id="UP000253420"/>
    </source>
</evidence>
<dbReference type="InterPro" id="IPR015797">
    <property type="entry name" value="NUDIX_hydrolase-like_dom_sf"/>
</dbReference>
<feature type="domain" description="NrtR DNA-binding winged helix" evidence="1">
    <location>
        <begin position="252"/>
        <end position="312"/>
    </location>
</feature>
<evidence type="ECO:0000313" key="2">
    <source>
        <dbReference type="EMBL" id="RCS23211.1"/>
    </source>
</evidence>
<evidence type="ECO:0000259" key="1">
    <source>
        <dbReference type="Pfam" id="PF21906"/>
    </source>
</evidence>
<dbReference type="InterPro" id="IPR036388">
    <property type="entry name" value="WH-like_DNA-bd_sf"/>
</dbReference>
<accession>A0A368K1Y6</accession>
<dbReference type="SUPFAM" id="SSF46785">
    <property type="entry name" value="Winged helix' DNA-binding domain"/>
    <property type="match status" value="1"/>
</dbReference>
<dbReference type="PIRSF" id="PIRSF019423">
    <property type="entry name" value="NMN_biosyn"/>
    <property type="match status" value="1"/>
</dbReference>
<dbReference type="OrthoDB" id="9786141at2"/>
<dbReference type="FunFam" id="1.10.10.10:FF:000611">
    <property type="entry name" value="Transcriptional repressor of nicotinamide riboside utilization NrtR"/>
    <property type="match status" value="1"/>
</dbReference>
<dbReference type="AlphaFoldDB" id="A0A368K1Y6"/>
<dbReference type="SUPFAM" id="SSF55811">
    <property type="entry name" value="Nudix"/>
    <property type="match status" value="1"/>
</dbReference>
<dbReference type="InterPro" id="IPR011213">
    <property type="entry name" value="NMN_biosyn"/>
</dbReference>
<dbReference type="Pfam" id="PF21906">
    <property type="entry name" value="WHD_NrtR"/>
    <property type="match status" value="1"/>
</dbReference>
<proteinExistence type="predicted"/>
<dbReference type="RefSeq" id="WP_114440826.1">
    <property type="nucleotide sequence ID" value="NZ_QOZG01000005.1"/>
</dbReference>
<dbReference type="Gene3D" id="3.90.79.10">
    <property type="entry name" value="Nucleoside Triphosphate Pyrophosphohydrolase"/>
    <property type="match status" value="1"/>
</dbReference>
<gene>
    <name evidence="2" type="ORF">DUT91_12920</name>
</gene>